<feature type="compositionally biased region" description="Polar residues" evidence="1">
    <location>
        <begin position="4378"/>
        <end position="4388"/>
    </location>
</feature>
<feature type="region of interest" description="Disordered" evidence="1">
    <location>
        <begin position="2441"/>
        <end position="2474"/>
    </location>
</feature>
<feature type="region of interest" description="Disordered" evidence="1">
    <location>
        <begin position="991"/>
        <end position="1019"/>
    </location>
</feature>
<name>A0A9P0FDS8_BRAAE</name>
<feature type="region of interest" description="Disordered" evidence="1">
    <location>
        <begin position="173"/>
        <end position="199"/>
    </location>
</feature>
<feature type="compositionally biased region" description="Low complexity" evidence="1">
    <location>
        <begin position="3993"/>
        <end position="4003"/>
    </location>
</feature>
<dbReference type="OrthoDB" id="10051416at2759"/>
<feature type="compositionally biased region" description="Polar residues" evidence="1">
    <location>
        <begin position="2044"/>
        <end position="2054"/>
    </location>
</feature>
<feature type="region of interest" description="Disordered" evidence="1">
    <location>
        <begin position="3914"/>
        <end position="3948"/>
    </location>
</feature>
<feature type="compositionally biased region" description="Polar residues" evidence="1">
    <location>
        <begin position="2781"/>
        <end position="2791"/>
    </location>
</feature>
<keyword evidence="2" id="KW-0812">Transmembrane</keyword>
<feature type="region of interest" description="Disordered" evidence="1">
    <location>
        <begin position="3979"/>
        <end position="4006"/>
    </location>
</feature>
<gene>
    <name evidence="4" type="ORF">MELIAE_LOCUS2292</name>
</gene>
<feature type="compositionally biased region" description="Polar residues" evidence="1">
    <location>
        <begin position="2450"/>
        <end position="2474"/>
    </location>
</feature>
<feature type="region of interest" description="Disordered" evidence="1">
    <location>
        <begin position="3704"/>
        <end position="3777"/>
    </location>
</feature>
<evidence type="ECO:0000259" key="3">
    <source>
        <dbReference type="SMART" id="SM01220"/>
    </source>
</evidence>
<feature type="region of interest" description="Disordered" evidence="1">
    <location>
        <begin position="2758"/>
        <end position="2791"/>
    </location>
</feature>
<keyword evidence="2" id="KW-1133">Transmembrane helix</keyword>
<feature type="region of interest" description="Disordered" evidence="1">
    <location>
        <begin position="4323"/>
        <end position="4392"/>
    </location>
</feature>
<feature type="region of interest" description="Disordered" evidence="1">
    <location>
        <begin position="2708"/>
        <end position="2737"/>
    </location>
</feature>
<feature type="compositionally biased region" description="Polar residues" evidence="1">
    <location>
        <begin position="3938"/>
        <end position="3948"/>
    </location>
</feature>
<dbReference type="InterPro" id="IPR056741">
    <property type="entry name" value="BLTP1_M"/>
</dbReference>
<protein>
    <recommendedName>
        <fullName evidence="3">Bridge-like lipid transfer protein family member 1 C-terminal domain-containing protein</fullName>
    </recommendedName>
</protein>
<evidence type="ECO:0000256" key="1">
    <source>
        <dbReference type="SAM" id="MobiDB-lite"/>
    </source>
</evidence>
<feature type="compositionally biased region" description="Polar residues" evidence="1">
    <location>
        <begin position="185"/>
        <end position="194"/>
    </location>
</feature>
<evidence type="ECO:0000313" key="4">
    <source>
        <dbReference type="EMBL" id="CAH0548962.1"/>
    </source>
</evidence>
<evidence type="ECO:0000313" key="5">
    <source>
        <dbReference type="Proteomes" id="UP001154078"/>
    </source>
</evidence>
<sequence length="4994" mass="559113">METSSALDEAKASSWNLSSPAIHLDNINIKMDSNFAMLLCSLVFAVAWVVYITYYNSRVFGYVITKIINKVFIRDGYFKIGSLTLNALSGKIMFRDIVYITHDYTIRVQDGYLIFRWWRSYVPKDVSEDLSHSDTRLSVMLNGFELHVFNRSNLYAQLEKIFDLDPNFFPENDNKHQDEEDLEPSETQIENTTGRKQRPEAAMARTWRDLIPVIKCDVSSSRLVFGNRLIPTTLSITFEESHFVYSTKPAVCTLDRFMHFVKCKAENVRVMLAPSPKYTGMLDDPPRYMGEGFVLMSTNEMELYFYMDEPGLVPLEPVLVTLANGDIVESSPPQWGVDIKCGKGTDFSYGPWADRQREHLFKFFYPQDYLPMELTKTPKPGDKRQMQSFDIRLVMQSDATIDILFTKDKETNATHINVGAGSYLEVTIPWITLQDGYTTKVNGQLLHLEATTSLQFRDFVESETLEFCLLCHYPLVWNDHQLWEINLTGCKATVNLIFFHKWFFTDLINDWSSKQRPDLMHFVPYTWRFGLTLKHCELITLVNQYNWIDCSSVGQRNRLENTQLALCAHFLHLSFDLPFDEFLPEKIPLNFAIQGESIDLSLFVPEFHTSRNIVGSLERYAKVLSKDGSTTSKKTEAIPKWRNVCMTSMGWVDFWWVPIGAINIVYTYHPCPPLGPQPQADISTPVKEEILLSPMRFPHQRKNRKRSPDGAHKFDPTTLKADTVSVELEIGPSVILLYGTALKNFMNFKENIFGEDQVFSDMQRSAPSENTSTTEIKSDDSSANLPLEMRDDFDHRLYRPLEVDVSIIMHDIQAHLLKNCTDKDPPCPVILVERFGFEMKKRYDQTELQLLVSPAVLLVSDNLNRPSKDRHLNQGKLTLSSLQIRGHAMFSDVGQSLDQDTVEYAWLVEIQMGKLSGKLTTPQLYSVLACLETLILLLTDDENELNSPKNDSLLNQPVAKPVKDTQAITLRYVTDKSNQFVNSIIGAHARSSQNQSVKNAKNEEKEKKKEDDKKGSIRSSAVVATVPEEVGESYGEHRLKYKFCRVTVDALDFWLVESGAALQLWVSPIRLASCNLHGKQVSSGLSCIIYGMSLRQLVWHPHKYNHSKLNHDNPDLWLEVGAVNFGPLIVESAISSDVKEQNLHAIQQKFLKRHDDKLKKLWFLWPDSNKTTAKCGCTGGCKFFGSNRNGTRFFKPSRKDLEEGVNVAALRVNEAGKDPGYGQSILHEGQLIFRTPPYVLNEISLQDTLTRSKPKRKYSGSPRVAQLEREKSIEKDSQSFGSPNNTAERKVNRRFSSTSIRSANLKEVPYSRLIESSAANLLTKLDSDSKLHAEKNKLAVADSNDLLPKNSVSDSKLAVDYFSNTQAEIKEIYALSSVNDNSVASASPLRGSIHFNPSESHHSLGGSPEEKYRLEQVQRTTSMSSENHSEAFFSADEDVNVNSRSSSLRNSILCHGEVLTRQDSNSVPPQRKKFSSELSIATDRNGHKCLPMSAPGSAPETTRLRLSSHRSDHEIHTPEHRSFMNKQVDDQARNVQGLATPHRHPNVRSVSPRFLTGAAKISAETVDAHDSLLNDTLNDSSDSYSNNSYVSAQGSQEDFTKVDLHMQVNRLIVDSPMLMSSYVTHLSQVKCNNWDSKNKEDQFSMPMFEKSEDGKLIYSGGRFVPNMENLSEGITSLKMVSRNENMAPNKTPTSPYVYVWDQDEVENESGSFQEEELLSIQGDASSRTIIIVKLKGDLDVMICPLLLETMQRYVDALTPTVANLHPLTVINHLHTSCVGQVESSNILKTTENVAGLCRPPDKAAGDASSAETCVYEETVKTQVQAAVYLPKVNVTLLQVSIVEEIISFSALDNIKDLTCVSLFSVSFDNVAAKLHCDKQAREVLQKILRPAVVSGNKKGANKAKILLGLQSNTNSDVIQGEPAFIETCERQQQQVVFCMGVGKAHAQLRRLRNESSILDDAVITAIPAYKSKVLFTPAKVKPLYRGVEYYLQPAVGDTNTNETDLGTEDKLGFIMFECGLEGVNLKVVKKSQFEHIECNINTPGDSILESNKTPNDLEHSDSAKSCNATPKLNENKDKKTPNFSVQTPKMHDEEKGDTGEHPKTECKDTAILAKDSGNVSSCIIELKVVWFNFAAPPRAPITRKIDYTRLDWNLLSTASPAIKAWMNPSNRLAIRVVHMVRTMYRRSTATVACLMAETLDKDRSCHTLCKSRYGKLTPLAQTLQEDPSLQLCSILQKYYLMTDPNLIESHLRESEIPQLFTLRQGVIVLSRQWKNILYTPLFTQNTVKTRIKPLNVHITVPNIPEETCLTDGEASGNEEIDITDEHARLLHAGIILKPNAHRNMVPTKEALVGNLQNSPRIFSDSSVHTPQVAIVSGGVESILTSPSPPVPHRKRKKSLQPTQPPNSSRASVVLPLLNNTNPFLNKRLLEESYGTLREDRTVINMGSDPSDVNSQSSNDLGNSPTHKTQNSGGNYSEDLYSWMAKQDRTGAPLEGCLESKIDTLHTESSGDPGTLPKEEITVPDLPTYPIQDSVRFLDANQIFQPLLSGLGVMPQQLRFTTMTDSNAGNDVTTLDALGSNFCLVGNMETMRIDIVVSEHGKIEKKKGKNNTKRLYIEVTADESPAFVCEKVGVELEIDRMTDMAVNEMIKTKNVLYISRGQLKNHTSTVINFTIGVRTIHQRVNMPLLRLLHQISNMYQNVKDTQNELRQQQPVEIRRPKTSASDHVDLNKHHSSTSDLLQNAQNIIDVSKQLSLKISDPGSFGSQQKPIISRSPSEKSRPQSFAQKLRSTGKSVKGYVNLSEGAGTPMTMSSPSGSALERVTVSSDKSTGRCWKNMYHLLDLYADMSDRKTIKHRFSVGTYDISEHYKGNRKYDILQEMKSTNDIDKIESTPPLPRDINNSSPNEHTKLVVFGVAKIHRTKLQATLSGLKLEAEITSLHSSLTVRKKSVPQMLECSLTGQIGRTMIVLLEGVAPNQQTVVKVTIGKSQALYSSVTKRSKDKNSGLLTVGAVNIDIPQHPVALHGMVTRGSKQLSSTLQELRVTRTSSRMSRGAPPEEDVQSSPNHPTRDFLVSSPAAPKQAPQEKSLLQPLMMQFSVILQSLSITAALLPSLLAQYKMDQVNSTGFTGSKAKFTIDLPHHSLSFTTKLQNYNQNEKAEANLPSEASIALPAVHVVAEYIPENAADGQRPLEGVVFRQGGYLNANAEIGVFEHSLTTDLLNHLVFVQKVFMKEVNEVVQKVYGGERPVPIWLEDTEEQSINRLLFSLAIKIQRIQLTATTAGSSAVRLETGAVMFELSNRVQNVSGGTQNSTAARLFGRAQVDLNLSLGQIIRNAVFEEADTEYQPVAFFNTRISLRNAFQGEIVEGEDKEVVLITLKRPLIYIQPSAIDKAILVWLNYKNAYDYWNEKRANLNKEVQSATQQIYEKFQFGQLTSQLGGPHMGTLFLQLTVEDMGICLPLNPLPVAWNQRNTYEESRGAVVITLENTSISACSSGSLVSKGKFSNLCLRFAEDFENSLDDWKPDMSDSTIMNLCVVSDGTYEVCSRTIAAKQPNENAKWFLNVQWQMEGVDIHLDTNVGKQLSALGHTLTMITGAEDTGIPFDYDSDDNEPTDGTTRASQESILPAFMFDPKLDNRSRSKLIEKEMNEQAKIINDLRSLGASHSTIEQEMKRLQELETMVYKDFRRDMIQKLRRQSVKASSIKGKFGLGSKSNASRSKSFVVPSPMPERKDSSMSFSPESGKVGITNTSSYESSPRSGPSRSASLRVKQGETGPRVTFSDTQTMCRQTSLPSASSEISLPETHLDWTDHIDIDGVSVPLRKKLPASYESVDESYMDSISLDQPIASSFAQTNLNQSGGVGGTSVAQKPQEPNIDLELDVKVFINSGKCVLHTKDPAREEEIKLSRMRKDRSCSAGLLEFPTTSSSPDAGRRNKDKLLGQSSASKMRTTPHASLVDLTIFHIPGMDVKLQYQSKVVTAVDTPTQPDQTPDFDRAFSSPFSSSDQSRIDRAFERRESLDLKSDPSMHGITNPNYGVSPSSSLEDLQFNMTPPNESYRGFTAFPQHNKKSGVKKASLFAWMTLQSVPEETIISPHILEFLEQTLEPIPKTISTTSFLNSDQDLTNYGNYVYASFPVDVIVYFHMQPSTFRFSCLPVSRVECLLQLPSLDIVFSSKRAEDELFSNEISAATAIGGLSVTGCLSDFSVYIFHPYGGKKSGLKETQWSPLSDSERKDSLSVNVEFVKIHLSRSRMLNLKQELNKGKSSDQSKAMIRFSTIIDIGSASFKYDMRRLTEILAFPKAWYRRSIVRRMFLGDLSMSQCYADEEDSLPSSSASPGTSRSHDSRSGKSDKSPLLNGKDKAKLGFENDPHRHRKVKDIGKTYSNDSASKPSPSEHKNLTTWETCVLLTVNFKKLNVHMNMGNVMGNVTWLTKDFRSDARLSIGSTGHKNLYVALGLGGSGLDAKGGIVGGNIEIANIDTFVHIREEPDVEPDHTVGVKLHALELRLDYMATSVLMCRVSDLKVNLRDEWKLNKATNRDAFIPTRRPASIFMHGDLSWDQLQMMISKSTTADLLKMFNKLEEFFSQQFNSSKRAFISISGSRSSRISVAKRDVASVQHPGQVTDARHHRHWQRVLAQVAGLQLSTMHVPLPPFGTVLGGTMELHGNNISLACFHGINFKSKSWALFSLKEPCINFNTESQEISSATDPAPAQDVHIVQTLTCSLGLSTYKTHCSMATVCKVSRSVIFPPQFKTLQEWFHYAFANSQIDEVDKFPSLERERATDSNSIERARGAKLADPSHNREVIFALPSLHMHLKTEHLQPATVPDTTEEKPTVECSFITEFEDHIFVTVDAEAFFFLHDLITSYVNEKERVLGMTEKRSSLDQDKFKSSLNETPKKGSIDVDIFAKDWRNYNCKTWRLEPTVRLLSVAGKYIEPYGIDYILQKLGFAHARTTIPKWMQRGFMDPLDAILAVLTLRMVQVVRGDKKEEKEKAIEQKK</sequence>
<feature type="region of interest" description="Disordered" evidence="1">
    <location>
        <begin position="697"/>
        <end position="716"/>
    </location>
</feature>
<feature type="compositionally biased region" description="Basic and acidic residues" evidence="1">
    <location>
        <begin position="1000"/>
        <end position="1015"/>
    </location>
</feature>
<feature type="region of interest" description="Disordered" evidence="1">
    <location>
        <begin position="2044"/>
        <end position="2103"/>
    </location>
</feature>
<dbReference type="GO" id="GO:0098793">
    <property type="term" value="C:presynapse"/>
    <property type="evidence" value="ECO:0007669"/>
    <property type="project" value="GOC"/>
</dbReference>
<dbReference type="InterPro" id="IPR033616">
    <property type="entry name" value="BLTP1"/>
</dbReference>
<dbReference type="Proteomes" id="UP001154078">
    <property type="component" value="Chromosome 10"/>
</dbReference>
<feature type="compositionally biased region" description="Basic and acidic residues" evidence="1">
    <location>
        <begin position="706"/>
        <end position="715"/>
    </location>
</feature>
<dbReference type="InterPro" id="IPR056742">
    <property type="entry name" value="BLTP1_C"/>
</dbReference>
<dbReference type="Pfam" id="PF25040">
    <property type="entry name" value="BLTP1_C"/>
    <property type="match status" value="3"/>
</dbReference>
<dbReference type="Pfam" id="PF20413">
    <property type="entry name" value="BLTP1_N"/>
    <property type="match status" value="1"/>
</dbReference>
<feature type="region of interest" description="Disordered" evidence="1">
    <location>
        <begin position="1251"/>
        <end position="1293"/>
    </location>
</feature>
<feature type="compositionally biased region" description="Polar residues" evidence="1">
    <location>
        <begin position="2399"/>
        <end position="2410"/>
    </location>
</feature>
<accession>A0A9P0FDS8</accession>
<feature type="compositionally biased region" description="Low complexity" evidence="1">
    <location>
        <begin position="3749"/>
        <end position="3764"/>
    </location>
</feature>
<organism evidence="4 5">
    <name type="scientific">Brassicogethes aeneus</name>
    <name type="common">Rape pollen beetle</name>
    <name type="synonym">Meligethes aeneus</name>
    <dbReference type="NCBI Taxonomy" id="1431903"/>
    <lineage>
        <taxon>Eukaryota</taxon>
        <taxon>Metazoa</taxon>
        <taxon>Ecdysozoa</taxon>
        <taxon>Arthropoda</taxon>
        <taxon>Hexapoda</taxon>
        <taxon>Insecta</taxon>
        <taxon>Pterygota</taxon>
        <taxon>Neoptera</taxon>
        <taxon>Endopterygota</taxon>
        <taxon>Coleoptera</taxon>
        <taxon>Polyphaga</taxon>
        <taxon>Cucujiformia</taxon>
        <taxon>Nitidulidae</taxon>
        <taxon>Meligethinae</taxon>
        <taxon>Brassicogethes</taxon>
    </lineage>
</organism>
<dbReference type="SMART" id="SM01220">
    <property type="entry name" value="FSA_C"/>
    <property type="match status" value="1"/>
</dbReference>
<dbReference type="InterPro" id="IPR047104">
    <property type="entry name" value="BLTP1_N"/>
</dbReference>
<evidence type="ECO:0000256" key="2">
    <source>
        <dbReference type="SAM" id="Phobius"/>
    </source>
</evidence>
<feature type="compositionally biased region" description="Low complexity" evidence="1">
    <location>
        <begin position="4326"/>
        <end position="4336"/>
    </location>
</feature>
<feature type="compositionally biased region" description="Basic and acidic residues" evidence="1">
    <location>
        <begin position="2089"/>
        <end position="2103"/>
    </location>
</feature>
<dbReference type="Pfam" id="PF25039">
    <property type="entry name" value="BLTP1_M"/>
    <property type="match status" value="2"/>
</dbReference>
<feature type="region of interest" description="Disordered" evidence="1">
    <location>
        <begin position="2380"/>
        <end position="2414"/>
    </location>
</feature>
<proteinExistence type="predicted"/>
<feature type="compositionally biased region" description="Basic and acidic residues" evidence="1">
    <location>
        <begin position="2715"/>
        <end position="2731"/>
    </location>
</feature>
<feature type="transmembrane region" description="Helical" evidence="2">
    <location>
        <begin position="35"/>
        <end position="54"/>
    </location>
</feature>
<feature type="compositionally biased region" description="Basic and acidic residues" evidence="1">
    <location>
        <begin position="4337"/>
        <end position="4366"/>
    </location>
</feature>
<feature type="region of interest" description="Disordered" evidence="1">
    <location>
        <begin position="3043"/>
        <end position="3084"/>
    </location>
</feature>
<dbReference type="PANTHER" id="PTHR31640:SF1">
    <property type="entry name" value="BRIDGE-LIKE LIPID TRANSFER PROTEIN FAMILY MEMBER 1"/>
    <property type="match status" value="1"/>
</dbReference>
<reference evidence="4" key="1">
    <citation type="submission" date="2021-12" db="EMBL/GenBank/DDBJ databases">
        <authorList>
            <person name="King R."/>
        </authorList>
    </citation>
    <scope>NUCLEOTIDE SEQUENCE</scope>
</reference>
<keyword evidence="5" id="KW-1185">Reference proteome</keyword>
<keyword evidence="2" id="KW-0472">Membrane</keyword>
<dbReference type="GO" id="GO:0048488">
    <property type="term" value="P:synaptic vesicle endocytosis"/>
    <property type="evidence" value="ECO:0007669"/>
    <property type="project" value="TreeGrafter"/>
</dbReference>
<feature type="compositionally biased region" description="Basic and acidic residues" evidence="1">
    <location>
        <begin position="1266"/>
        <end position="1277"/>
    </location>
</feature>
<feature type="domain" description="Bridge-like lipid transfer protein family member 1 C-terminal" evidence="3">
    <location>
        <begin position="4384"/>
        <end position="4977"/>
    </location>
</feature>
<dbReference type="PANTHER" id="PTHR31640">
    <property type="entry name" value="TRANSMEMBRANE PROTEIN KIAA1109"/>
    <property type="match status" value="1"/>
</dbReference>
<dbReference type="EMBL" id="OV121141">
    <property type="protein sequence ID" value="CAH0548962.1"/>
    <property type="molecule type" value="Genomic_DNA"/>
</dbReference>
<feature type="compositionally biased region" description="Polar residues" evidence="1">
    <location>
        <begin position="2063"/>
        <end position="2072"/>
    </location>
</feature>